<evidence type="ECO:0000313" key="2">
    <source>
        <dbReference type="Proteomes" id="UP000054538"/>
    </source>
</evidence>
<reference evidence="2" key="2">
    <citation type="submission" date="2015-01" db="EMBL/GenBank/DDBJ databases">
        <title>Evolutionary Origins and Diversification of the Mycorrhizal Mutualists.</title>
        <authorList>
            <consortium name="DOE Joint Genome Institute"/>
            <consortium name="Mycorrhizal Genomics Consortium"/>
            <person name="Kohler A."/>
            <person name="Kuo A."/>
            <person name="Nagy L.G."/>
            <person name="Floudas D."/>
            <person name="Copeland A."/>
            <person name="Barry K.W."/>
            <person name="Cichocki N."/>
            <person name="Veneault-Fourrey C."/>
            <person name="LaButti K."/>
            <person name="Lindquist E.A."/>
            <person name="Lipzen A."/>
            <person name="Lundell T."/>
            <person name="Morin E."/>
            <person name="Murat C."/>
            <person name="Riley R."/>
            <person name="Ohm R."/>
            <person name="Sun H."/>
            <person name="Tunlid A."/>
            <person name="Henrissat B."/>
            <person name="Grigoriev I.V."/>
            <person name="Hibbett D.S."/>
            <person name="Martin F."/>
        </authorList>
    </citation>
    <scope>NUCLEOTIDE SEQUENCE [LARGE SCALE GENOMIC DNA]</scope>
    <source>
        <strain evidence="2">Ve08.2h10</strain>
    </source>
</reference>
<organism evidence="1 2">
    <name type="scientific">Paxillus rubicundulus Ve08.2h10</name>
    <dbReference type="NCBI Taxonomy" id="930991"/>
    <lineage>
        <taxon>Eukaryota</taxon>
        <taxon>Fungi</taxon>
        <taxon>Dikarya</taxon>
        <taxon>Basidiomycota</taxon>
        <taxon>Agaricomycotina</taxon>
        <taxon>Agaricomycetes</taxon>
        <taxon>Agaricomycetidae</taxon>
        <taxon>Boletales</taxon>
        <taxon>Paxilineae</taxon>
        <taxon>Paxillaceae</taxon>
        <taxon>Paxillus</taxon>
    </lineage>
</organism>
<keyword evidence="2" id="KW-1185">Reference proteome</keyword>
<protein>
    <submittedName>
        <fullName evidence="1">Uncharacterized protein</fullName>
    </submittedName>
</protein>
<reference evidence="1 2" key="1">
    <citation type="submission" date="2014-04" db="EMBL/GenBank/DDBJ databases">
        <authorList>
            <consortium name="DOE Joint Genome Institute"/>
            <person name="Kuo A."/>
            <person name="Kohler A."/>
            <person name="Jargeat P."/>
            <person name="Nagy L.G."/>
            <person name="Floudas D."/>
            <person name="Copeland A."/>
            <person name="Barry K.W."/>
            <person name="Cichocki N."/>
            <person name="Veneault-Fourrey C."/>
            <person name="LaButti K."/>
            <person name="Lindquist E.A."/>
            <person name="Lipzen A."/>
            <person name="Lundell T."/>
            <person name="Morin E."/>
            <person name="Murat C."/>
            <person name="Sun H."/>
            <person name="Tunlid A."/>
            <person name="Henrissat B."/>
            <person name="Grigoriev I.V."/>
            <person name="Hibbett D.S."/>
            <person name="Martin F."/>
            <person name="Nordberg H.P."/>
            <person name="Cantor M.N."/>
            <person name="Hua S.X."/>
        </authorList>
    </citation>
    <scope>NUCLEOTIDE SEQUENCE [LARGE SCALE GENOMIC DNA]</scope>
    <source>
        <strain evidence="1 2">Ve08.2h10</strain>
    </source>
</reference>
<evidence type="ECO:0000313" key="1">
    <source>
        <dbReference type="EMBL" id="KIK78031.1"/>
    </source>
</evidence>
<gene>
    <name evidence="1" type="ORF">PAXRUDRAFT_347689</name>
</gene>
<dbReference type="InParanoid" id="A0A0D0D3C1"/>
<dbReference type="HOGENOM" id="CLU_2483995_0_0_1"/>
<dbReference type="EMBL" id="KN826735">
    <property type="protein sequence ID" value="KIK78031.1"/>
    <property type="molecule type" value="Genomic_DNA"/>
</dbReference>
<proteinExistence type="predicted"/>
<dbReference type="AlphaFoldDB" id="A0A0D0D3C1"/>
<dbReference type="Proteomes" id="UP000054538">
    <property type="component" value="Unassembled WGS sequence"/>
</dbReference>
<sequence length="87" mass="9437">MSSKASLQPRCLQYLCLTIPVTDSLLIDLRYCCRTPRTAGLSLSATSLAISVTPSSLSATWRFPRCPFELVTLCPLLGSHAGIAYKC</sequence>
<name>A0A0D0D3C1_9AGAM</name>
<accession>A0A0D0D3C1</accession>